<gene>
    <name evidence="2" type="ORF">EPA99_02815</name>
</gene>
<dbReference type="OrthoDB" id="5985650at2"/>
<keyword evidence="3" id="KW-1185">Reference proteome</keyword>
<dbReference type="AlphaFoldDB" id="A0A4Q1K0M8"/>
<dbReference type="EMBL" id="SAWZ01000001">
    <property type="protein sequence ID" value="RXR08762.1"/>
    <property type="molecule type" value="Genomic_DNA"/>
</dbReference>
<feature type="transmembrane region" description="Helical" evidence="1">
    <location>
        <begin position="42"/>
        <end position="68"/>
    </location>
</feature>
<dbReference type="RefSeq" id="WP_129469653.1">
    <property type="nucleotide sequence ID" value="NZ_SAWZ01000001.1"/>
</dbReference>
<accession>A0A4Q1K0M8</accession>
<dbReference type="Proteomes" id="UP000289784">
    <property type="component" value="Unassembled WGS sequence"/>
</dbReference>
<evidence type="ECO:0000313" key="3">
    <source>
        <dbReference type="Proteomes" id="UP000289784"/>
    </source>
</evidence>
<keyword evidence="1" id="KW-1133">Transmembrane helix</keyword>
<keyword evidence="1" id="KW-0812">Transmembrane</keyword>
<reference evidence="2 3" key="1">
    <citation type="submission" date="2019-01" db="EMBL/GenBank/DDBJ databases">
        <title>Pseudoxanthomonas composti sp. nov., isolated from compost.</title>
        <authorList>
            <person name="Yang G."/>
        </authorList>
    </citation>
    <scope>NUCLEOTIDE SEQUENCE [LARGE SCALE GENOMIC DNA]</scope>
    <source>
        <strain evidence="2 3">GSS15</strain>
    </source>
</reference>
<sequence>MKRVSKMVLTMYLPPAAIALGGIVLSEIVSRSGELIGPRVSFYLAAGIGLVALLTAFVWACSVSWHLYRWTQGREQRCECGGLLSRLRTARDGGHYRKCMSCGARVQTDAVGVTLPPVVPEHAGP</sequence>
<protein>
    <submittedName>
        <fullName evidence="2">Uncharacterized protein</fullName>
    </submittedName>
</protein>
<proteinExistence type="predicted"/>
<comment type="caution">
    <text evidence="2">The sequence shown here is derived from an EMBL/GenBank/DDBJ whole genome shotgun (WGS) entry which is preliminary data.</text>
</comment>
<organism evidence="2 3">
    <name type="scientific">Pseudoxanthomonas composti</name>
    <dbReference type="NCBI Taxonomy" id="2137479"/>
    <lineage>
        <taxon>Bacteria</taxon>
        <taxon>Pseudomonadati</taxon>
        <taxon>Pseudomonadota</taxon>
        <taxon>Gammaproteobacteria</taxon>
        <taxon>Lysobacterales</taxon>
        <taxon>Lysobacteraceae</taxon>
        <taxon>Pseudoxanthomonas</taxon>
    </lineage>
</organism>
<keyword evidence="1" id="KW-0472">Membrane</keyword>
<name>A0A4Q1K0M8_9GAMM</name>
<evidence type="ECO:0000313" key="2">
    <source>
        <dbReference type="EMBL" id="RXR08762.1"/>
    </source>
</evidence>
<evidence type="ECO:0000256" key="1">
    <source>
        <dbReference type="SAM" id="Phobius"/>
    </source>
</evidence>